<gene>
    <name evidence="1" type="ORF">LX69_03097</name>
</gene>
<dbReference type="EMBL" id="QKZK01000038">
    <property type="protein sequence ID" value="PZX11685.1"/>
    <property type="molecule type" value="Genomic_DNA"/>
</dbReference>
<name>A0A2W7MU78_9BACT</name>
<dbReference type="AlphaFoldDB" id="A0A2W7MU78"/>
<reference evidence="1 2" key="1">
    <citation type="submission" date="2018-06" db="EMBL/GenBank/DDBJ databases">
        <title>Genomic Encyclopedia of Archaeal and Bacterial Type Strains, Phase II (KMG-II): from individual species to whole genera.</title>
        <authorList>
            <person name="Goeker M."/>
        </authorList>
    </citation>
    <scope>NUCLEOTIDE SEQUENCE [LARGE SCALE GENOMIC DNA]</scope>
    <source>
        <strain evidence="1 2">DSM 6779</strain>
    </source>
</reference>
<dbReference type="SUPFAM" id="SSF82185">
    <property type="entry name" value="Histone H3 K4-specific methyltransferase SET7/9 N-terminal domain"/>
    <property type="match status" value="1"/>
</dbReference>
<dbReference type="OrthoDB" id="978586at2"/>
<dbReference type="SUPFAM" id="SSF74653">
    <property type="entry name" value="TolA/TonB C-terminal domain"/>
    <property type="match status" value="1"/>
</dbReference>
<dbReference type="Proteomes" id="UP000249239">
    <property type="component" value="Unassembled WGS sequence"/>
</dbReference>
<organism evidence="1 2">
    <name type="scientific">Breznakibacter xylanolyticus</name>
    <dbReference type="NCBI Taxonomy" id="990"/>
    <lineage>
        <taxon>Bacteria</taxon>
        <taxon>Pseudomonadati</taxon>
        <taxon>Bacteroidota</taxon>
        <taxon>Bacteroidia</taxon>
        <taxon>Marinilabiliales</taxon>
        <taxon>Marinilabiliaceae</taxon>
        <taxon>Breznakibacter</taxon>
    </lineage>
</organism>
<dbReference type="Gene3D" id="3.90.930.1">
    <property type="match status" value="1"/>
</dbReference>
<keyword evidence="2" id="KW-1185">Reference proteome</keyword>
<accession>A0A2W7MU78</accession>
<evidence type="ECO:0000313" key="2">
    <source>
        <dbReference type="Proteomes" id="UP000249239"/>
    </source>
</evidence>
<proteinExistence type="predicted"/>
<comment type="caution">
    <text evidence="1">The sequence shown here is derived from an EMBL/GenBank/DDBJ whole genome shotgun (WGS) entry which is preliminary data.</text>
</comment>
<sequence length="321" mass="37511">MNYLKKSLVIVLFCVLNSHIIYSQKTEKFLDYMKEECAPNSARFYSLTVKNDSGYLREDYYIKERKLHLRLNYLDSLSKVRDGIFQTFHSNGRIEKNGYYHQNEKDGLWMSFYWNGYKRDSVVYQNGKEIGTSLYWHPNGFLRDSVYLLNDGSGSCVSWFDNGVLASLGRYSAGKKQNGRWKYYHMNGKLSSIEVYNDSLLITKQYFNENGEAINDTTLTDRKAEFKGGPDAWSKYISKNIYFPSNYKIVNADEAIVIVAFTVNENGEIENVYPWVPLDKAFDEIATKAIEKSPKWIPANEHNRNVEHTYFQVVKFRNNKQ</sequence>
<evidence type="ECO:0000313" key="1">
    <source>
        <dbReference type="EMBL" id="PZX11685.1"/>
    </source>
</evidence>
<dbReference type="RefSeq" id="WP_146260763.1">
    <property type="nucleotide sequence ID" value="NZ_QKZK01000038.1"/>
</dbReference>
<protein>
    <submittedName>
        <fullName evidence="1">Antitoxin component YwqK of YwqJK toxin-antitoxin module</fullName>
    </submittedName>
</protein>